<evidence type="ECO:0000313" key="7">
    <source>
        <dbReference type="Proteomes" id="UP000094025"/>
    </source>
</evidence>
<comment type="subunit">
    <text evidence="4">Heptamer of 7 subunits arranged in a ring. Interacts with the chaperonin GroEL.</text>
</comment>
<dbReference type="PANTHER" id="PTHR10772:SF58">
    <property type="entry name" value="CO-CHAPERONIN GROES"/>
    <property type="match status" value="1"/>
</dbReference>
<comment type="similarity">
    <text evidence="1 4 5">Belongs to the GroES chaperonin family.</text>
</comment>
<keyword evidence="2" id="KW-0346">Stress response</keyword>
<keyword evidence="4" id="KW-0963">Cytoplasm</keyword>
<dbReference type="FunFam" id="2.30.33.40:FF:000001">
    <property type="entry name" value="10 kDa chaperonin"/>
    <property type="match status" value="1"/>
</dbReference>
<dbReference type="InterPro" id="IPR020818">
    <property type="entry name" value="Chaperonin_GroES"/>
</dbReference>
<evidence type="ECO:0000256" key="5">
    <source>
        <dbReference type="RuleBase" id="RU000535"/>
    </source>
</evidence>
<dbReference type="GO" id="GO:0044183">
    <property type="term" value="F:protein folding chaperone"/>
    <property type="evidence" value="ECO:0007669"/>
    <property type="project" value="InterPro"/>
</dbReference>
<dbReference type="NCBIfam" id="NF001527">
    <property type="entry name" value="PRK00364.1-2"/>
    <property type="match status" value="1"/>
</dbReference>
<dbReference type="SUPFAM" id="SSF50129">
    <property type="entry name" value="GroES-like"/>
    <property type="match status" value="1"/>
</dbReference>
<dbReference type="GO" id="GO:0051087">
    <property type="term" value="F:protein-folding chaperone binding"/>
    <property type="evidence" value="ECO:0007669"/>
    <property type="project" value="TreeGrafter"/>
</dbReference>
<name>A0A178XTU5_9HYPH</name>
<dbReference type="HAMAP" id="MF_00580">
    <property type="entry name" value="CH10"/>
    <property type="match status" value="1"/>
</dbReference>
<dbReference type="PANTHER" id="PTHR10772">
    <property type="entry name" value="10 KDA HEAT SHOCK PROTEIN"/>
    <property type="match status" value="1"/>
</dbReference>
<evidence type="ECO:0000313" key="6">
    <source>
        <dbReference type="EMBL" id="OAP38233.1"/>
    </source>
</evidence>
<dbReference type="NCBIfam" id="NF001534">
    <property type="entry name" value="PRK00364.2-5"/>
    <property type="match status" value="1"/>
</dbReference>
<dbReference type="GO" id="GO:0005524">
    <property type="term" value="F:ATP binding"/>
    <property type="evidence" value="ECO:0007669"/>
    <property type="project" value="InterPro"/>
</dbReference>
<dbReference type="OrthoDB" id="9806791at2"/>
<protein>
    <recommendedName>
        <fullName evidence="4">Co-chaperonin GroES</fullName>
    </recommendedName>
    <alternativeName>
        <fullName evidence="4">10 kDa chaperonin</fullName>
    </alternativeName>
    <alternativeName>
        <fullName evidence="4">Chaperonin-10</fullName>
        <shortName evidence="4">Cpn10</shortName>
    </alternativeName>
</protein>
<dbReference type="GO" id="GO:0005737">
    <property type="term" value="C:cytoplasm"/>
    <property type="evidence" value="ECO:0007669"/>
    <property type="project" value="UniProtKB-SubCell"/>
</dbReference>
<dbReference type="Gene3D" id="2.30.33.40">
    <property type="entry name" value="GroES chaperonin"/>
    <property type="match status" value="1"/>
</dbReference>
<evidence type="ECO:0000256" key="3">
    <source>
        <dbReference type="ARBA" id="ARBA00023186"/>
    </source>
</evidence>
<accession>A0A178XTU5</accession>
<keyword evidence="3 4" id="KW-0143">Chaperone</keyword>
<dbReference type="InterPro" id="IPR037124">
    <property type="entry name" value="Chaperonin_GroES_sf"/>
</dbReference>
<dbReference type="Pfam" id="PF00166">
    <property type="entry name" value="Cpn10"/>
    <property type="match status" value="1"/>
</dbReference>
<comment type="function">
    <text evidence="4 5">Together with the chaperonin GroEL, plays an essential role in assisting protein folding. The GroEL-GroES system forms a nano-cage that allows encapsulation of the non-native substrate proteins and provides a physical environment optimized to promote and accelerate protein folding. GroES binds to the apical surface of the GroEL ring, thereby capping the opening of the GroEL channel.</text>
</comment>
<reference evidence="6 7" key="1">
    <citation type="journal article" date="2016" name="Int. J. Syst. Evol. Microbiol.">
        <title>Ensifer glycinis sp. nov., an novel rhizobial species associated with Glycine spp.</title>
        <authorList>
            <person name="Yan H."/>
            <person name="Yan J."/>
            <person name="Sui X.H."/>
            <person name="Wang E.T."/>
            <person name="Chen W.X."/>
            <person name="Zhang X.X."/>
            <person name="Chen W.F."/>
        </authorList>
    </citation>
    <scope>NUCLEOTIDE SEQUENCE [LARGE SCALE GENOMIC DNA]</scope>
    <source>
        <strain evidence="6 7">CCBAU 23380</strain>
    </source>
</reference>
<dbReference type="InterPro" id="IPR011032">
    <property type="entry name" value="GroES-like_sf"/>
</dbReference>
<dbReference type="STRING" id="1472378.AU381_21860"/>
<gene>
    <name evidence="4" type="primary">groES</name>
    <name evidence="4" type="synonym">groS</name>
    <name evidence="6" type="ORF">AU381_21860</name>
</gene>
<dbReference type="GO" id="GO:0046872">
    <property type="term" value="F:metal ion binding"/>
    <property type="evidence" value="ECO:0007669"/>
    <property type="project" value="TreeGrafter"/>
</dbReference>
<dbReference type="SMART" id="SM00883">
    <property type="entry name" value="Cpn10"/>
    <property type="match status" value="1"/>
</dbReference>
<organism evidence="6 7">
    <name type="scientific">Sinorhizobium glycinis</name>
    <dbReference type="NCBI Taxonomy" id="1472378"/>
    <lineage>
        <taxon>Bacteria</taxon>
        <taxon>Pseudomonadati</taxon>
        <taxon>Pseudomonadota</taxon>
        <taxon>Alphaproteobacteria</taxon>
        <taxon>Hyphomicrobiales</taxon>
        <taxon>Rhizobiaceae</taxon>
        <taxon>Sinorhizobium/Ensifer group</taxon>
        <taxon>Sinorhizobium</taxon>
    </lineage>
</organism>
<dbReference type="EMBL" id="LPUX01000061">
    <property type="protein sequence ID" value="OAP38233.1"/>
    <property type="molecule type" value="Genomic_DNA"/>
</dbReference>
<evidence type="ECO:0000256" key="1">
    <source>
        <dbReference type="ARBA" id="ARBA00006975"/>
    </source>
</evidence>
<dbReference type="CDD" id="cd00320">
    <property type="entry name" value="cpn10"/>
    <property type="match status" value="1"/>
</dbReference>
<dbReference type="Proteomes" id="UP000094025">
    <property type="component" value="Unassembled WGS sequence"/>
</dbReference>
<dbReference type="AlphaFoldDB" id="A0A178XTU5"/>
<proteinExistence type="inferred from homology"/>
<keyword evidence="7" id="KW-1185">Reference proteome</keyword>
<dbReference type="PROSITE" id="PS00681">
    <property type="entry name" value="CHAPERONINS_CPN10"/>
    <property type="match status" value="1"/>
</dbReference>
<dbReference type="NCBIfam" id="NF001531">
    <property type="entry name" value="PRK00364.2-2"/>
    <property type="match status" value="1"/>
</dbReference>
<evidence type="ECO:0000256" key="4">
    <source>
        <dbReference type="HAMAP-Rule" id="MF_00580"/>
    </source>
</evidence>
<dbReference type="PRINTS" id="PR00297">
    <property type="entry name" value="CHAPERONIN10"/>
</dbReference>
<comment type="caution">
    <text evidence="6">The sequence shown here is derived from an EMBL/GenBank/DDBJ whole genome shotgun (WGS) entry which is preliminary data.</text>
</comment>
<dbReference type="GO" id="GO:0051082">
    <property type="term" value="F:unfolded protein binding"/>
    <property type="evidence" value="ECO:0007669"/>
    <property type="project" value="TreeGrafter"/>
</dbReference>
<dbReference type="InterPro" id="IPR018369">
    <property type="entry name" value="Chaprnonin_Cpn10_CS"/>
</dbReference>
<dbReference type="RefSeq" id="WP_064242773.1">
    <property type="nucleotide sequence ID" value="NZ_LPUX01000061.1"/>
</dbReference>
<dbReference type="NCBIfam" id="NF001529">
    <property type="entry name" value="PRK00364.1-5"/>
    <property type="match status" value="1"/>
</dbReference>
<sequence>MTFRPLHDRILVRRIEAEEKTAGGIIIPDTAKEKPQEGEVIAVGSGARDDSGKLVELDVKAGDRILFGKWSGTEIKLNGEELLIMKESDVMGVIESETSAKKVA</sequence>
<comment type="subcellular location">
    <subcellularLocation>
        <location evidence="4">Cytoplasm</location>
    </subcellularLocation>
</comment>
<dbReference type="NCBIfam" id="NF001533">
    <property type="entry name" value="PRK00364.2-4"/>
    <property type="match status" value="1"/>
</dbReference>
<evidence type="ECO:0000256" key="2">
    <source>
        <dbReference type="ARBA" id="ARBA00023016"/>
    </source>
</evidence>